<sequence>MAEGKILNLAISSIKGDDKTPVDSVTIIENYGIENDVHAGGKTKQVSLFAVETLKYVPSNKMIDVVKGKFTENITIVGIPFFMITPGKRIRTNDVVLEIESIGKEEFVDDGRRYIVSRKGIFTHVIKGGNVKAGDCIGIINDI</sequence>
<comment type="caution">
    <text evidence="2">The sequence shown here is derived from an EMBL/GenBank/DDBJ whole genome shotgun (WGS) entry which is preliminary data.</text>
</comment>
<dbReference type="PANTHER" id="PTHR36930:SF1">
    <property type="entry name" value="MOSC DOMAIN-CONTAINING PROTEIN"/>
    <property type="match status" value="1"/>
</dbReference>
<dbReference type="AlphaFoldDB" id="A0A660SR69"/>
<evidence type="ECO:0000259" key="1">
    <source>
        <dbReference type="PROSITE" id="PS51340"/>
    </source>
</evidence>
<dbReference type="Proteomes" id="UP000271125">
    <property type="component" value="Unassembled WGS sequence"/>
</dbReference>
<dbReference type="Gene3D" id="2.40.33.20">
    <property type="entry name" value="PK beta-barrel domain-like"/>
    <property type="match status" value="1"/>
</dbReference>
<dbReference type="PANTHER" id="PTHR36930">
    <property type="entry name" value="METAL-SULFUR CLUSTER BIOSYNTHESIS PROTEINS YUAD-RELATED"/>
    <property type="match status" value="1"/>
</dbReference>
<gene>
    <name evidence="2" type="ORF">DRP43_00295</name>
</gene>
<dbReference type="InterPro" id="IPR005302">
    <property type="entry name" value="MoCF_Sase_C"/>
</dbReference>
<feature type="domain" description="MOSC" evidence="1">
    <location>
        <begin position="20"/>
        <end position="143"/>
    </location>
</feature>
<accession>A0A660SR69</accession>
<dbReference type="PROSITE" id="PS51340">
    <property type="entry name" value="MOSC"/>
    <property type="match status" value="1"/>
</dbReference>
<evidence type="ECO:0000313" key="3">
    <source>
        <dbReference type="Proteomes" id="UP000271125"/>
    </source>
</evidence>
<dbReference type="GO" id="GO:0030151">
    <property type="term" value="F:molybdenum ion binding"/>
    <property type="evidence" value="ECO:0007669"/>
    <property type="project" value="InterPro"/>
</dbReference>
<dbReference type="InterPro" id="IPR011037">
    <property type="entry name" value="Pyrv_Knase-like_insert_dom_sf"/>
</dbReference>
<proteinExistence type="predicted"/>
<dbReference type="EMBL" id="QNBD01000007">
    <property type="protein sequence ID" value="RKX72611.1"/>
    <property type="molecule type" value="Genomic_DNA"/>
</dbReference>
<dbReference type="SUPFAM" id="SSF50800">
    <property type="entry name" value="PK beta-barrel domain-like"/>
    <property type="match status" value="1"/>
</dbReference>
<protein>
    <submittedName>
        <fullName evidence="2">MOSC domain-containing protein</fullName>
    </submittedName>
</protein>
<dbReference type="InterPro" id="IPR052716">
    <property type="entry name" value="MOSC_domain"/>
</dbReference>
<reference evidence="2 3" key="1">
    <citation type="submission" date="2018-06" db="EMBL/GenBank/DDBJ databases">
        <title>Extensive metabolic versatility and redundancy in microbially diverse, dynamic hydrothermal sediments.</title>
        <authorList>
            <person name="Dombrowski N."/>
            <person name="Teske A."/>
            <person name="Baker B.J."/>
        </authorList>
    </citation>
    <scope>NUCLEOTIDE SEQUENCE [LARGE SCALE GENOMIC DNA]</scope>
    <source>
        <strain evidence="2">B10_G13</strain>
    </source>
</reference>
<dbReference type="GO" id="GO:0003824">
    <property type="term" value="F:catalytic activity"/>
    <property type="evidence" value="ECO:0007669"/>
    <property type="project" value="InterPro"/>
</dbReference>
<dbReference type="GO" id="GO:0030170">
    <property type="term" value="F:pyridoxal phosphate binding"/>
    <property type="evidence" value="ECO:0007669"/>
    <property type="project" value="InterPro"/>
</dbReference>
<name>A0A660SR69_UNCT6</name>
<organism evidence="2 3">
    <name type="scientific">candidate division TA06 bacterium</name>
    <dbReference type="NCBI Taxonomy" id="2250710"/>
    <lineage>
        <taxon>Bacteria</taxon>
        <taxon>Bacteria division TA06</taxon>
    </lineage>
</organism>
<evidence type="ECO:0000313" key="2">
    <source>
        <dbReference type="EMBL" id="RKX72611.1"/>
    </source>
</evidence>